<dbReference type="InterPro" id="IPR018934">
    <property type="entry name" value="RIO_dom"/>
</dbReference>
<dbReference type="EC" id="2.7.11.1" evidence="1"/>
<evidence type="ECO:0000256" key="4">
    <source>
        <dbReference type="ARBA" id="ARBA00022741"/>
    </source>
</evidence>
<dbReference type="EMBL" id="MN739514">
    <property type="protein sequence ID" value="QHT09660.1"/>
    <property type="molecule type" value="Genomic_DNA"/>
</dbReference>
<dbReference type="SUPFAM" id="SSF56112">
    <property type="entry name" value="Protein kinase-like (PK-like)"/>
    <property type="match status" value="1"/>
</dbReference>
<keyword evidence="5" id="KW-0418">Kinase</keyword>
<evidence type="ECO:0000256" key="1">
    <source>
        <dbReference type="ARBA" id="ARBA00012513"/>
    </source>
</evidence>
<sequence>MNFTKLEKIKLIYLQNFATDIGIQNSDIDSKNRNELINNIYYYLKKYRNCCSPIIKKNVTFKNKYTKIKQLFEPGKEGTAYLVSNSANSCNYAMKMFRKNKSETNILKEAELQKLAANVGISPMVIDVNVHEKYIVMEQMDTHLLDIMKKQDKDLKVGQQRQIIDIFKKLDECKVFHNDSNILNYMFKNKKLYIIDFGMSKAIDDKLIKKLNTDKPNMTLMLIGFIMKLKELGCPQTSYSYLIRFLDKKYIERFNLL</sequence>
<comment type="catalytic activity">
    <reaction evidence="7">
        <text>L-threonyl-[protein] + ATP = O-phospho-L-threonyl-[protein] + ADP + H(+)</text>
        <dbReference type="Rhea" id="RHEA:46608"/>
        <dbReference type="Rhea" id="RHEA-COMP:11060"/>
        <dbReference type="Rhea" id="RHEA-COMP:11605"/>
        <dbReference type="ChEBI" id="CHEBI:15378"/>
        <dbReference type="ChEBI" id="CHEBI:30013"/>
        <dbReference type="ChEBI" id="CHEBI:30616"/>
        <dbReference type="ChEBI" id="CHEBI:61977"/>
        <dbReference type="ChEBI" id="CHEBI:456216"/>
        <dbReference type="EC" id="2.7.11.1"/>
    </reaction>
</comment>
<evidence type="ECO:0000256" key="5">
    <source>
        <dbReference type="ARBA" id="ARBA00022777"/>
    </source>
</evidence>
<keyword evidence="4" id="KW-0547">Nucleotide-binding</keyword>
<dbReference type="PROSITE" id="PS50011">
    <property type="entry name" value="PROTEIN_KINASE_DOM"/>
    <property type="match status" value="1"/>
</dbReference>
<evidence type="ECO:0000259" key="9">
    <source>
        <dbReference type="PROSITE" id="PS50011"/>
    </source>
</evidence>
<name>A0A6C0D097_9ZZZZ</name>
<dbReference type="InterPro" id="IPR000719">
    <property type="entry name" value="Prot_kinase_dom"/>
</dbReference>
<keyword evidence="6" id="KW-0067">ATP-binding</keyword>
<accession>A0A6C0D097</accession>
<evidence type="ECO:0000256" key="3">
    <source>
        <dbReference type="ARBA" id="ARBA00022679"/>
    </source>
</evidence>
<dbReference type="GO" id="GO:0005524">
    <property type="term" value="F:ATP binding"/>
    <property type="evidence" value="ECO:0007669"/>
    <property type="project" value="InterPro"/>
</dbReference>
<dbReference type="Pfam" id="PF01163">
    <property type="entry name" value="RIO1"/>
    <property type="match status" value="1"/>
</dbReference>
<evidence type="ECO:0000256" key="8">
    <source>
        <dbReference type="ARBA" id="ARBA00048679"/>
    </source>
</evidence>
<organism evidence="10">
    <name type="scientific">viral metagenome</name>
    <dbReference type="NCBI Taxonomy" id="1070528"/>
    <lineage>
        <taxon>unclassified sequences</taxon>
        <taxon>metagenomes</taxon>
        <taxon>organismal metagenomes</taxon>
    </lineage>
</organism>
<evidence type="ECO:0000256" key="7">
    <source>
        <dbReference type="ARBA" id="ARBA00047899"/>
    </source>
</evidence>
<comment type="catalytic activity">
    <reaction evidence="8">
        <text>L-seryl-[protein] + ATP = O-phospho-L-seryl-[protein] + ADP + H(+)</text>
        <dbReference type="Rhea" id="RHEA:17989"/>
        <dbReference type="Rhea" id="RHEA-COMP:9863"/>
        <dbReference type="Rhea" id="RHEA-COMP:11604"/>
        <dbReference type="ChEBI" id="CHEBI:15378"/>
        <dbReference type="ChEBI" id="CHEBI:29999"/>
        <dbReference type="ChEBI" id="CHEBI:30616"/>
        <dbReference type="ChEBI" id="CHEBI:83421"/>
        <dbReference type="ChEBI" id="CHEBI:456216"/>
        <dbReference type="EC" id="2.7.11.1"/>
    </reaction>
</comment>
<evidence type="ECO:0000256" key="6">
    <source>
        <dbReference type="ARBA" id="ARBA00022840"/>
    </source>
</evidence>
<reference evidence="10" key="1">
    <citation type="journal article" date="2020" name="Nature">
        <title>Giant virus diversity and host interactions through global metagenomics.</title>
        <authorList>
            <person name="Schulz F."/>
            <person name="Roux S."/>
            <person name="Paez-Espino D."/>
            <person name="Jungbluth S."/>
            <person name="Walsh D.A."/>
            <person name="Denef V.J."/>
            <person name="McMahon K.D."/>
            <person name="Konstantinidis K.T."/>
            <person name="Eloe-Fadrosh E.A."/>
            <person name="Kyrpides N.C."/>
            <person name="Woyke T."/>
        </authorList>
    </citation>
    <scope>NUCLEOTIDE SEQUENCE</scope>
    <source>
        <strain evidence="10">GVMAG-M-3300023174-102</strain>
    </source>
</reference>
<evidence type="ECO:0000313" key="10">
    <source>
        <dbReference type="EMBL" id="QHT09660.1"/>
    </source>
</evidence>
<dbReference type="Gene3D" id="1.10.510.10">
    <property type="entry name" value="Transferase(Phosphotransferase) domain 1"/>
    <property type="match status" value="1"/>
</dbReference>
<dbReference type="GO" id="GO:0004672">
    <property type="term" value="F:protein kinase activity"/>
    <property type="evidence" value="ECO:0007669"/>
    <property type="project" value="InterPro"/>
</dbReference>
<evidence type="ECO:0000256" key="2">
    <source>
        <dbReference type="ARBA" id="ARBA00022527"/>
    </source>
</evidence>
<proteinExistence type="predicted"/>
<protein>
    <recommendedName>
        <fullName evidence="1">non-specific serine/threonine protein kinase</fullName>
        <ecNumber evidence="1">2.7.11.1</ecNumber>
    </recommendedName>
</protein>
<keyword evidence="2" id="KW-0723">Serine/threonine-protein kinase</keyword>
<dbReference type="AlphaFoldDB" id="A0A6C0D097"/>
<dbReference type="InterPro" id="IPR011009">
    <property type="entry name" value="Kinase-like_dom_sf"/>
</dbReference>
<feature type="domain" description="Protein kinase" evidence="9">
    <location>
        <begin position="66"/>
        <end position="257"/>
    </location>
</feature>
<keyword evidence="3" id="KW-0808">Transferase</keyword>